<evidence type="ECO:0000256" key="3">
    <source>
        <dbReference type="SAM" id="MobiDB-lite"/>
    </source>
</evidence>
<dbReference type="Pfam" id="PF14559">
    <property type="entry name" value="TPR_19"/>
    <property type="match status" value="1"/>
</dbReference>
<feature type="region of interest" description="Disordered" evidence="3">
    <location>
        <begin position="527"/>
        <end position="558"/>
    </location>
</feature>
<evidence type="ECO:0000256" key="1">
    <source>
        <dbReference type="ARBA" id="ARBA00022679"/>
    </source>
</evidence>
<dbReference type="EMBL" id="QTKU01000002">
    <property type="protein sequence ID" value="MBS8260512.1"/>
    <property type="molecule type" value="Genomic_DNA"/>
</dbReference>
<dbReference type="GO" id="GO:0042802">
    <property type="term" value="F:identical protein binding"/>
    <property type="evidence" value="ECO:0007669"/>
    <property type="project" value="InterPro"/>
</dbReference>
<keyword evidence="1" id="KW-0808">Transferase</keyword>
<evidence type="ECO:0000256" key="2">
    <source>
        <dbReference type="PROSITE-ProRule" id="PRU00339"/>
    </source>
</evidence>
<comment type="caution">
    <text evidence="4">The sequence shown here is derived from an EMBL/GenBank/DDBJ whole genome shotgun (WGS) entry which is preliminary data.</text>
</comment>
<dbReference type="Gene3D" id="3.40.50.300">
    <property type="entry name" value="P-loop containing nucleotide triphosphate hydrolases"/>
    <property type="match status" value="1"/>
</dbReference>
<dbReference type="InterPro" id="IPR011717">
    <property type="entry name" value="TPR-4"/>
</dbReference>
<dbReference type="SUPFAM" id="SSF48452">
    <property type="entry name" value="TPR-like"/>
    <property type="match status" value="1"/>
</dbReference>
<proteinExistence type="predicted"/>
<reference evidence="4" key="2">
    <citation type="journal article" date="2021" name="Microorganisms">
        <title>Bacterial Dimethylsulfoniopropionate Biosynthesis in the East China Sea.</title>
        <authorList>
            <person name="Liu J."/>
            <person name="Zhang Y."/>
            <person name="Liu J."/>
            <person name="Zhong H."/>
            <person name="Williams B.T."/>
            <person name="Zheng Y."/>
            <person name="Curson A.R.J."/>
            <person name="Sun C."/>
            <person name="Sun H."/>
            <person name="Song D."/>
            <person name="Wagner Mackenzie B."/>
            <person name="Bermejo Martinez A."/>
            <person name="Todd J.D."/>
            <person name="Zhang X.H."/>
        </authorList>
    </citation>
    <scope>NUCLEOTIDE SEQUENCE</scope>
    <source>
        <strain evidence="4">AESS21</strain>
    </source>
</reference>
<dbReference type="InterPro" id="IPR027417">
    <property type="entry name" value="P-loop_NTPase"/>
</dbReference>
<dbReference type="InterPro" id="IPR019734">
    <property type="entry name" value="TPR_rpt"/>
</dbReference>
<dbReference type="SUPFAM" id="SSF52540">
    <property type="entry name" value="P-loop containing nucleoside triphosphate hydrolases"/>
    <property type="match status" value="1"/>
</dbReference>
<dbReference type="GO" id="GO:0008476">
    <property type="term" value="F:protein-tyrosine sulfotransferase activity"/>
    <property type="evidence" value="ECO:0007669"/>
    <property type="project" value="InterPro"/>
</dbReference>
<dbReference type="Pfam" id="PF13432">
    <property type="entry name" value="TPR_16"/>
    <property type="match status" value="1"/>
</dbReference>
<dbReference type="Proteomes" id="UP000705379">
    <property type="component" value="Unassembled WGS sequence"/>
</dbReference>
<name>A0A944GSU1_9HYPH</name>
<organism evidence="4 5">
    <name type="scientific">Roseibium polysiphoniae</name>
    <dbReference type="NCBI Taxonomy" id="2571221"/>
    <lineage>
        <taxon>Bacteria</taxon>
        <taxon>Pseudomonadati</taxon>
        <taxon>Pseudomonadota</taxon>
        <taxon>Alphaproteobacteria</taxon>
        <taxon>Hyphomicrobiales</taxon>
        <taxon>Stappiaceae</taxon>
        <taxon>Roseibium</taxon>
    </lineage>
</organism>
<dbReference type="InterPro" id="IPR011990">
    <property type="entry name" value="TPR-like_helical_dom_sf"/>
</dbReference>
<protein>
    <submittedName>
        <fullName evidence="4">Sulfotransferase family protein</fullName>
    </submittedName>
</protein>
<dbReference type="PANTHER" id="PTHR12788">
    <property type="entry name" value="PROTEIN-TYROSINE SULFOTRANSFERASE 2"/>
    <property type="match status" value="1"/>
</dbReference>
<gene>
    <name evidence="4" type="ORF">DYI23_09810</name>
</gene>
<dbReference type="Pfam" id="PF13469">
    <property type="entry name" value="Sulfotransfer_3"/>
    <property type="match status" value="1"/>
</dbReference>
<dbReference type="SUPFAM" id="SSF81901">
    <property type="entry name" value="HCP-like"/>
    <property type="match status" value="1"/>
</dbReference>
<feature type="repeat" description="TPR" evidence="2">
    <location>
        <begin position="73"/>
        <end position="106"/>
    </location>
</feature>
<dbReference type="AlphaFoldDB" id="A0A944GSU1"/>
<sequence>MTPNVTRLAQDALAHQHAGRIETALAMFSEVLRHDPRNPQAHFSLGIGAYQAGNIDAAIVHLQAAASKVRKHPQVHQLLGLALMNAGDLTAARNSLQKAVSLASKNADLHAQLGDLYRLQRKPVLARQSLERALKLDPENGYGLVGLGQLEVSLGNVEEAESWFEKAIALGKELPAALHRLAFTRTHAERPDFLDKIEQLVSDDAPLARPEKSELHWAAGKVYLDLGDTPHAAEHYRTARRIRYDPFDQKAYDERLAFMKALFTEGFFAERSEAASESEKPLFIFGMPRSGTTLAEQIVARHSAVASGGELGFFRQTQQELGLMGPPSPALESRIRSLGPSEYARIARAYLKELDAVDKRALRVTDKMPHNFEMLWLMSLLYPKATFVHCVRSPADTCVSLLSHALSPAHNYCRTQDSVGTYFQSYAGLMDHWKKVLPVDIHTLTYEDLVYDQEGQSKALVEAAGLDWQAVCMEFYNGDSPVTTFSDLQVRRPIFRSSIGRWKRHKDLLPDLFEALGPLAPEEVRKQPKLLDPVESVSMGRPDNDHHLGEAMQSGKTV</sequence>
<keyword evidence="2" id="KW-0802">TPR repeat</keyword>
<feature type="repeat" description="TPR" evidence="2">
    <location>
        <begin position="107"/>
        <end position="140"/>
    </location>
</feature>
<dbReference type="InterPro" id="IPR026634">
    <property type="entry name" value="TPST-like"/>
</dbReference>
<evidence type="ECO:0000313" key="5">
    <source>
        <dbReference type="Proteomes" id="UP000705379"/>
    </source>
</evidence>
<reference evidence="4" key="1">
    <citation type="submission" date="2018-08" db="EMBL/GenBank/DDBJ databases">
        <authorList>
            <person name="Jin W."/>
            <person name="Wang H."/>
            <person name="Yang Y."/>
            <person name="Li M."/>
            <person name="Liu J."/>
        </authorList>
    </citation>
    <scope>NUCLEOTIDE SEQUENCE</scope>
    <source>
        <strain evidence="4">AESS21</strain>
    </source>
</reference>
<dbReference type="Gene3D" id="1.25.40.10">
    <property type="entry name" value="Tetratricopeptide repeat domain"/>
    <property type="match status" value="1"/>
</dbReference>
<dbReference type="RefSeq" id="WP_213216038.1">
    <property type="nucleotide sequence ID" value="NZ_QTKU01000002.1"/>
</dbReference>
<evidence type="ECO:0000313" key="4">
    <source>
        <dbReference type="EMBL" id="MBS8260512.1"/>
    </source>
</evidence>
<dbReference type="PANTHER" id="PTHR12788:SF10">
    <property type="entry name" value="PROTEIN-TYROSINE SULFOTRANSFERASE"/>
    <property type="match status" value="1"/>
</dbReference>
<dbReference type="SMART" id="SM00028">
    <property type="entry name" value="TPR"/>
    <property type="match status" value="6"/>
</dbReference>
<accession>A0A944GSU1</accession>
<dbReference type="Pfam" id="PF07721">
    <property type="entry name" value="TPR_4"/>
    <property type="match status" value="1"/>
</dbReference>
<dbReference type="PROSITE" id="PS50005">
    <property type="entry name" value="TPR"/>
    <property type="match status" value="2"/>
</dbReference>